<name>A0A4C2A3C4_EUMVA</name>
<organism evidence="1 2">
    <name type="scientific">Eumeta variegata</name>
    <name type="common">Bagworm moth</name>
    <name type="synonym">Eumeta japonica</name>
    <dbReference type="NCBI Taxonomy" id="151549"/>
    <lineage>
        <taxon>Eukaryota</taxon>
        <taxon>Metazoa</taxon>
        <taxon>Ecdysozoa</taxon>
        <taxon>Arthropoda</taxon>
        <taxon>Hexapoda</taxon>
        <taxon>Insecta</taxon>
        <taxon>Pterygota</taxon>
        <taxon>Neoptera</taxon>
        <taxon>Endopterygota</taxon>
        <taxon>Lepidoptera</taxon>
        <taxon>Glossata</taxon>
        <taxon>Ditrysia</taxon>
        <taxon>Tineoidea</taxon>
        <taxon>Psychidae</taxon>
        <taxon>Oiketicinae</taxon>
        <taxon>Eumeta</taxon>
    </lineage>
</organism>
<keyword evidence="2" id="KW-1185">Reference proteome</keyword>
<evidence type="ECO:0000313" key="1">
    <source>
        <dbReference type="EMBL" id="GBP93407.1"/>
    </source>
</evidence>
<comment type="caution">
    <text evidence="1">The sequence shown here is derived from an EMBL/GenBank/DDBJ whole genome shotgun (WGS) entry which is preliminary data.</text>
</comment>
<sequence length="114" mass="12718">MRVNLRSVVVDRARALATTTSMGCRSTDTRSSQNDVSIVITEYYPLGTIVQRFVFSNKRNRVLLSSRPGPESRARPRSESKARQIGIKNNFGIRIGFYLVRDRDVITSAAAIGV</sequence>
<evidence type="ECO:0000313" key="2">
    <source>
        <dbReference type="Proteomes" id="UP000299102"/>
    </source>
</evidence>
<dbReference type="EMBL" id="BGZK01002372">
    <property type="protein sequence ID" value="GBP93407.1"/>
    <property type="molecule type" value="Genomic_DNA"/>
</dbReference>
<protein>
    <submittedName>
        <fullName evidence="1">Uncharacterized protein</fullName>
    </submittedName>
</protein>
<dbReference type="Proteomes" id="UP000299102">
    <property type="component" value="Unassembled WGS sequence"/>
</dbReference>
<reference evidence="1 2" key="1">
    <citation type="journal article" date="2019" name="Commun. Biol.">
        <title>The bagworm genome reveals a unique fibroin gene that provides high tensile strength.</title>
        <authorList>
            <person name="Kono N."/>
            <person name="Nakamura H."/>
            <person name="Ohtoshi R."/>
            <person name="Tomita M."/>
            <person name="Numata K."/>
            <person name="Arakawa K."/>
        </authorList>
    </citation>
    <scope>NUCLEOTIDE SEQUENCE [LARGE SCALE GENOMIC DNA]</scope>
</reference>
<accession>A0A4C2A3C4</accession>
<proteinExistence type="predicted"/>
<dbReference type="AlphaFoldDB" id="A0A4C2A3C4"/>
<gene>
    <name evidence="1" type="ORF">EVAR_44117_1</name>
</gene>